<feature type="transmembrane region" description="Helical" evidence="1">
    <location>
        <begin position="65"/>
        <end position="84"/>
    </location>
</feature>
<sequence length="135" mass="15709">MKNKKIMFTVIAFVLTYLLQFIIFPAIATNYFPRSNEATVFYFGSFTLLIIILELWIASNIKFWILGDIIYIALVFIYNGKGLYGIGLEGINLDEAQPQYNFEYTVISIAIFAIYIIIIEAFVKVFSSVWRKYRI</sequence>
<name>A0A1M7K7Y4_9FIRM</name>
<keyword evidence="1" id="KW-1133">Transmembrane helix</keyword>
<dbReference type="RefSeq" id="WP_073288293.1">
    <property type="nucleotide sequence ID" value="NZ_FRCP01000013.1"/>
</dbReference>
<dbReference type="AlphaFoldDB" id="A0A1M7K7Y4"/>
<protein>
    <submittedName>
        <fullName evidence="2">Uncharacterized protein</fullName>
    </submittedName>
</protein>
<keyword evidence="1" id="KW-0812">Transmembrane</keyword>
<dbReference type="STRING" id="1120996.SAMN02746066_02567"/>
<reference evidence="2 3" key="1">
    <citation type="submission" date="2016-11" db="EMBL/GenBank/DDBJ databases">
        <authorList>
            <person name="Jaros S."/>
            <person name="Januszkiewicz K."/>
            <person name="Wedrychowicz H."/>
        </authorList>
    </citation>
    <scope>NUCLEOTIDE SEQUENCE [LARGE SCALE GENOMIC DNA]</scope>
    <source>
        <strain evidence="2 3">DSM 15930</strain>
    </source>
</reference>
<dbReference type="EMBL" id="FRCP01000013">
    <property type="protein sequence ID" value="SHM60957.1"/>
    <property type="molecule type" value="Genomic_DNA"/>
</dbReference>
<organism evidence="2 3">
    <name type="scientific">Anaerosporobacter mobilis DSM 15930</name>
    <dbReference type="NCBI Taxonomy" id="1120996"/>
    <lineage>
        <taxon>Bacteria</taxon>
        <taxon>Bacillati</taxon>
        <taxon>Bacillota</taxon>
        <taxon>Clostridia</taxon>
        <taxon>Lachnospirales</taxon>
        <taxon>Lachnospiraceae</taxon>
        <taxon>Anaerosporobacter</taxon>
    </lineage>
</organism>
<feature type="transmembrane region" description="Helical" evidence="1">
    <location>
        <begin position="7"/>
        <end position="28"/>
    </location>
</feature>
<gene>
    <name evidence="2" type="ORF">SAMN02746066_02567</name>
</gene>
<proteinExistence type="predicted"/>
<dbReference type="Proteomes" id="UP000184038">
    <property type="component" value="Unassembled WGS sequence"/>
</dbReference>
<feature type="transmembrane region" description="Helical" evidence="1">
    <location>
        <begin position="40"/>
        <end position="58"/>
    </location>
</feature>
<accession>A0A1M7K7Y4</accession>
<keyword evidence="3" id="KW-1185">Reference proteome</keyword>
<evidence type="ECO:0000313" key="2">
    <source>
        <dbReference type="EMBL" id="SHM60957.1"/>
    </source>
</evidence>
<feature type="transmembrane region" description="Helical" evidence="1">
    <location>
        <begin position="104"/>
        <end position="126"/>
    </location>
</feature>
<keyword evidence="1" id="KW-0472">Membrane</keyword>
<evidence type="ECO:0000256" key="1">
    <source>
        <dbReference type="SAM" id="Phobius"/>
    </source>
</evidence>
<evidence type="ECO:0000313" key="3">
    <source>
        <dbReference type="Proteomes" id="UP000184038"/>
    </source>
</evidence>